<dbReference type="GO" id="GO:0006338">
    <property type="term" value="P:chromatin remodeling"/>
    <property type="evidence" value="ECO:0007669"/>
    <property type="project" value="InterPro"/>
</dbReference>
<keyword evidence="2" id="KW-0677">Repeat</keyword>
<evidence type="ECO:0000256" key="1">
    <source>
        <dbReference type="ARBA" id="ARBA00004123"/>
    </source>
</evidence>
<keyword evidence="6" id="KW-0804">Transcription</keyword>
<evidence type="ECO:0000256" key="6">
    <source>
        <dbReference type="ARBA" id="ARBA00023163"/>
    </source>
</evidence>
<dbReference type="CDD" id="cd04369">
    <property type="entry name" value="Bromodomain"/>
    <property type="match status" value="2"/>
</dbReference>
<feature type="domain" description="Bromo" evidence="10">
    <location>
        <begin position="147"/>
        <end position="217"/>
    </location>
</feature>
<dbReference type="GO" id="GO:0003682">
    <property type="term" value="F:chromatin binding"/>
    <property type="evidence" value="ECO:0007669"/>
    <property type="project" value="TreeGrafter"/>
</dbReference>
<evidence type="ECO:0000256" key="4">
    <source>
        <dbReference type="ARBA" id="ARBA00023015"/>
    </source>
</evidence>
<name>A0A3M7C6H9_HORWE</name>
<dbReference type="SMART" id="SM00297">
    <property type="entry name" value="BROMO"/>
    <property type="match status" value="2"/>
</dbReference>
<keyword evidence="7" id="KW-0539">Nucleus</keyword>
<reference evidence="11 12" key="1">
    <citation type="journal article" date="2018" name="BMC Genomics">
        <title>Genomic evidence for intraspecific hybridization in a clonal and extremely halotolerant yeast.</title>
        <authorList>
            <person name="Gostincar C."/>
            <person name="Stajich J.E."/>
            <person name="Zupancic J."/>
            <person name="Zalar P."/>
            <person name="Gunde-Cimerman N."/>
        </authorList>
    </citation>
    <scope>NUCLEOTIDE SEQUENCE [LARGE SCALE GENOMIC DNA]</scope>
    <source>
        <strain evidence="11 12">EXF-151</strain>
    </source>
</reference>
<dbReference type="Pfam" id="PF00439">
    <property type="entry name" value="Bromodomain"/>
    <property type="match status" value="2"/>
</dbReference>
<evidence type="ECO:0000256" key="2">
    <source>
        <dbReference type="ARBA" id="ARBA00022737"/>
    </source>
</evidence>
<feature type="compositionally biased region" description="Polar residues" evidence="9">
    <location>
        <begin position="254"/>
        <end position="269"/>
    </location>
</feature>
<dbReference type="InterPro" id="IPR036427">
    <property type="entry name" value="Bromodomain-like_sf"/>
</dbReference>
<comment type="caution">
    <text evidence="11">The sequence shown here is derived from an EMBL/GenBank/DDBJ whole genome shotgun (WGS) entry which is preliminary data.</text>
</comment>
<evidence type="ECO:0000259" key="10">
    <source>
        <dbReference type="PROSITE" id="PS50014"/>
    </source>
</evidence>
<comment type="subcellular location">
    <subcellularLocation>
        <location evidence="1">Nucleus</location>
    </subcellularLocation>
</comment>
<dbReference type="GO" id="GO:0016586">
    <property type="term" value="C:RSC-type complex"/>
    <property type="evidence" value="ECO:0007669"/>
    <property type="project" value="InterPro"/>
</dbReference>
<dbReference type="AlphaFoldDB" id="A0A3M7C6H9"/>
<sequence length="771" mass="84513">MDSSRKRKASANATPSSSEGNASKKLKLLVCRILFLFSLVCLLYKERVWTLGDDAGVCESAGGREGVRVLLEKRRADARWSLNRPAWRHHLLAHYSSSVVILRLDRTCNSSAPKNSANTTNSNASKTKVQERGRRLLDQLHDAKDKTDRNIATAFLELPPRDEIPDYYNVIKLPIALSTIEDKLDRNAYPTMTTLESDLKRMVQNAKEYNEPKSLIFEDAERIRKLVYNFMKQHNPQYSEDPNYVSFATPIPQAKSSSDGRGTQANGTAAESARQSREVSEKPRKIVLKNSEAPSDRKASVAPSATTGDGDGDMADADQDGDLNFEGMGLQEAQQKILNYLLHYTEDDLEIFAPFANLPSRKLEDYYQVIKHPVSIKGVLKLTKGIHGRAPPTGVTDFKTWDQFAEEVSCIWRNAQHYNETGSDMYNLADEFKDHFQSLLTEAKEKVNEPSGPRIKLGGPKPKVTLNLSQNRDSPAPASTPAPAPASASAPTPTPAPAPAKAPASGVSVDSEALQRQKQMVASAGSNGQRPATNGSARSSSQVPTIEPRQQSSAQSGTPPETAIKSEKVPSQSPALASAAPAVQPPQTNGTMPPPSMRPPSGSPYPNPSSLATSYNYTAPSLLPPTALRPYPVEAALLPAVIVSTHPQLNLPKRFTMSLGPHPTLSQQSTTITLPPTHYYLQIAPTISKQLSMGRPYKMFVTLNSIRLNQRDTQFHSDTGKRTHVYEGSLVQGVNRIEVEVAASKQEGEREDGRKEGLDVEKVTWLVNLLR</sequence>
<proteinExistence type="predicted"/>
<feature type="region of interest" description="Disordered" evidence="9">
    <location>
        <begin position="111"/>
        <end position="131"/>
    </location>
</feature>
<dbReference type="PROSITE" id="PS00633">
    <property type="entry name" value="BROMODOMAIN_1"/>
    <property type="match status" value="1"/>
</dbReference>
<keyword evidence="3" id="KW-0156">Chromatin regulator</keyword>
<protein>
    <recommendedName>
        <fullName evidence="10">Bromo domain-containing protein</fullName>
    </recommendedName>
</protein>
<evidence type="ECO:0000256" key="8">
    <source>
        <dbReference type="PROSITE-ProRule" id="PRU00035"/>
    </source>
</evidence>
<gene>
    <name evidence="11" type="ORF">D0865_08785</name>
</gene>
<dbReference type="GO" id="GO:0006368">
    <property type="term" value="P:transcription elongation by RNA polymerase II"/>
    <property type="evidence" value="ECO:0007669"/>
    <property type="project" value="TreeGrafter"/>
</dbReference>
<dbReference type="EMBL" id="QWIN01000758">
    <property type="protein sequence ID" value="RMY47267.1"/>
    <property type="molecule type" value="Genomic_DNA"/>
</dbReference>
<evidence type="ECO:0000256" key="5">
    <source>
        <dbReference type="ARBA" id="ARBA00023117"/>
    </source>
</evidence>
<feature type="compositionally biased region" description="Acidic residues" evidence="9">
    <location>
        <begin position="310"/>
        <end position="319"/>
    </location>
</feature>
<dbReference type="Proteomes" id="UP000270230">
    <property type="component" value="Unassembled WGS sequence"/>
</dbReference>
<feature type="region of interest" description="Disordered" evidence="9">
    <location>
        <begin position="444"/>
        <end position="612"/>
    </location>
</feature>
<feature type="compositionally biased region" description="Low complexity" evidence="9">
    <location>
        <begin position="111"/>
        <end position="127"/>
    </location>
</feature>
<feature type="region of interest" description="Disordered" evidence="9">
    <location>
        <begin position="1"/>
        <end position="20"/>
    </location>
</feature>
<evidence type="ECO:0000256" key="3">
    <source>
        <dbReference type="ARBA" id="ARBA00022853"/>
    </source>
</evidence>
<dbReference type="Gene3D" id="1.20.920.10">
    <property type="entry name" value="Bromodomain-like"/>
    <property type="match status" value="2"/>
</dbReference>
<dbReference type="PANTHER" id="PTHR16062:SF19">
    <property type="entry name" value="PROTEIN POLYBROMO-1"/>
    <property type="match status" value="1"/>
</dbReference>
<feature type="compositionally biased region" description="Pro residues" evidence="9">
    <location>
        <begin position="592"/>
        <end position="607"/>
    </location>
</feature>
<feature type="region of interest" description="Disordered" evidence="9">
    <location>
        <begin position="238"/>
        <end position="319"/>
    </location>
</feature>
<feature type="compositionally biased region" description="Polar residues" evidence="9">
    <location>
        <begin position="514"/>
        <end position="559"/>
    </location>
</feature>
<feature type="domain" description="Bromo" evidence="10">
    <location>
        <begin position="344"/>
        <end position="426"/>
    </location>
</feature>
<evidence type="ECO:0000313" key="11">
    <source>
        <dbReference type="EMBL" id="RMY47267.1"/>
    </source>
</evidence>
<dbReference type="Pfam" id="PF22994">
    <property type="entry name" value="RSC4_Ig_like"/>
    <property type="match status" value="1"/>
</dbReference>
<evidence type="ECO:0000313" key="12">
    <source>
        <dbReference type="Proteomes" id="UP000270230"/>
    </source>
</evidence>
<keyword evidence="4" id="KW-0805">Transcription regulation</keyword>
<dbReference type="PANTHER" id="PTHR16062">
    <property type="entry name" value="SWI/SNF-RELATED"/>
    <property type="match status" value="1"/>
</dbReference>
<evidence type="ECO:0000256" key="9">
    <source>
        <dbReference type="SAM" id="MobiDB-lite"/>
    </source>
</evidence>
<accession>A0A3M7C6H9</accession>
<dbReference type="InterPro" id="IPR037382">
    <property type="entry name" value="Rsc/polybromo"/>
</dbReference>
<feature type="compositionally biased region" description="Basic and acidic residues" evidence="9">
    <location>
        <begin position="274"/>
        <end position="284"/>
    </location>
</feature>
<dbReference type="InterPro" id="IPR018359">
    <property type="entry name" value="Bromodomain_CS"/>
</dbReference>
<dbReference type="PRINTS" id="PR00503">
    <property type="entry name" value="BROMODOMAIN"/>
</dbReference>
<keyword evidence="5 8" id="KW-0103">Bromodomain</keyword>
<dbReference type="PROSITE" id="PS50014">
    <property type="entry name" value="BROMODOMAIN_2"/>
    <property type="match status" value="2"/>
</dbReference>
<dbReference type="OrthoDB" id="6017at2759"/>
<evidence type="ECO:0000256" key="7">
    <source>
        <dbReference type="ARBA" id="ARBA00023242"/>
    </source>
</evidence>
<dbReference type="InterPro" id="IPR054551">
    <property type="entry name" value="RSC4_Ig-like"/>
</dbReference>
<dbReference type="InterPro" id="IPR001487">
    <property type="entry name" value="Bromodomain"/>
</dbReference>
<dbReference type="FunFam" id="1.20.920.10:FF:000083">
    <property type="entry name" value="WGS project CABT00000000 data, contig 2.8"/>
    <property type="match status" value="1"/>
</dbReference>
<organism evidence="11 12">
    <name type="scientific">Hortaea werneckii</name>
    <name type="common">Black yeast</name>
    <name type="synonym">Cladosporium werneckii</name>
    <dbReference type="NCBI Taxonomy" id="91943"/>
    <lineage>
        <taxon>Eukaryota</taxon>
        <taxon>Fungi</taxon>
        <taxon>Dikarya</taxon>
        <taxon>Ascomycota</taxon>
        <taxon>Pezizomycotina</taxon>
        <taxon>Dothideomycetes</taxon>
        <taxon>Dothideomycetidae</taxon>
        <taxon>Mycosphaerellales</taxon>
        <taxon>Teratosphaeriaceae</taxon>
        <taxon>Hortaea</taxon>
    </lineage>
</organism>
<feature type="compositionally biased region" description="Low complexity" evidence="9">
    <location>
        <begin position="569"/>
        <end position="587"/>
    </location>
</feature>
<feature type="compositionally biased region" description="Polar residues" evidence="9">
    <location>
        <begin position="11"/>
        <end position="20"/>
    </location>
</feature>
<dbReference type="SUPFAM" id="SSF47370">
    <property type="entry name" value="Bromodomain"/>
    <property type="match status" value="2"/>
</dbReference>